<keyword evidence="2" id="KW-0720">Serine protease</keyword>
<protein>
    <submittedName>
        <fullName evidence="6">Chymotrypsinogen B isoform X2</fullName>
    </submittedName>
</protein>
<dbReference type="InterPro" id="IPR018114">
    <property type="entry name" value="TRYPSIN_HIS"/>
</dbReference>
<evidence type="ECO:0000256" key="1">
    <source>
        <dbReference type="ARBA" id="ARBA00023157"/>
    </source>
</evidence>
<evidence type="ECO:0000313" key="6">
    <source>
        <dbReference type="RefSeq" id="XP_065661733.1"/>
    </source>
</evidence>
<evidence type="ECO:0000256" key="2">
    <source>
        <dbReference type="RuleBase" id="RU363034"/>
    </source>
</evidence>
<keyword evidence="2" id="KW-0645">Protease</keyword>
<dbReference type="InterPro" id="IPR001314">
    <property type="entry name" value="Peptidase_S1A"/>
</dbReference>
<dbReference type="GeneID" id="100213885"/>
<dbReference type="PRINTS" id="PR00722">
    <property type="entry name" value="CHYMOTRYPSIN"/>
</dbReference>
<dbReference type="PROSITE" id="PS00134">
    <property type="entry name" value="TRYPSIN_HIS"/>
    <property type="match status" value="1"/>
</dbReference>
<dbReference type="Gene3D" id="2.40.10.10">
    <property type="entry name" value="Trypsin-like serine proteases"/>
    <property type="match status" value="1"/>
</dbReference>
<proteinExistence type="predicted"/>
<dbReference type="InterPro" id="IPR043504">
    <property type="entry name" value="Peptidase_S1_PA_chymotrypsin"/>
</dbReference>
<dbReference type="Pfam" id="PF00089">
    <property type="entry name" value="Trypsin"/>
    <property type="match status" value="1"/>
</dbReference>
<evidence type="ECO:0000256" key="3">
    <source>
        <dbReference type="SAM" id="SignalP"/>
    </source>
</evidence>
<keyword evidence="2" id="KW-0378">Hydrolase</keyword>
<dbReference type="InterPro" id="IPR009003">
    <property type="entry name" value="Peptidase_S1_PA"/>
</dbReference>
<dbReference type="PROSITE" id="PS00135">
    <property type="entry name" value="TRYPSIN_SER"/>
    <property type="match status" value="1"/>
</dbReference>
<dbReference type="Proteomes" id="UP001652625">
    <property type="component" value="Chromosome 09"/>
</dbReference>
<feature type="signal peptide" evidence="3">
    <location>
        <begin position="1"/>
        <end position="24"/>
    </location>
</feature>
<evidence type="ECO:0000259" key="4">
    <source>
        <dbReference type="PROSITE" id="PS50240"/>
    </source>
</evidence>
<feature type="chain" id="PRO_5045121183" evidence="3">
    <location>
        <begin position="25"/>
        <end position="280"/>
    </location>
</feature>
<dbReference type="PANTHER" id="PTHR24252">
    <property type="entry name" value="ACROSIN-RELATED"/>
    <property type="match status" value="1"/>
</dbReference>
<organism evidence="5 6">
    <name type="scientific">Hydra vulgaris</name>
    <name type="common">Hydra</name>
    <name type="synonym">Hydra attenuata</name>
    <dbReference type="NCBI Taxonomy" id="6087"/>
    <lineage>
        <taxon>Eukaryota</taxon>
        <taxon>Metazoa</taxon>
        <taxon>Cnidaria</taxon>
        <taxon>Hydrozoa</taxon>
        <taxon>Hydroidolina</taxon>
        <taxon>Anthoathecata</taxon>
        <taxon>Aplanulata</taxon>
        <taxon>Hydridae</taxon>
        <taxon>Hydra</taxon>
    </lineage>
</organism>
<keyword evidence="5" id="KW-1185">Reference proteome</keyword>
<dbReference type="PROSITE" id="PS50240">
    <property type="entry name" value="TRYPSIN_DOM"/>
    <property type="match status" value="1"/>
</dbReference>
<reference evidence="6" key="1">
    <citation type="submission" date="2025-08" db="UniProtKB">
        <authorList>
            <consortium name="RefSeq"/>
        </authorList>
    </citation>
    <scope>IDENTIFICATION</scope>
</reference>
<feature type="domain" description="Peptidase S1" evidence="4">
    <location>
        <begin position="39"/>
        <end position="278"/>
    </location>
</feature>
<dbReference type="CDD" id="cd00190">
    <property type="entry name" value="Tryp_SPc"/>
    <property type="match status" value="1"/>
</dbReference>
<accession>A0ABM4CJ13</accession>
<gene>
    <name evidence="6" type="primary">LOC100213885</name>
</gene>
<sequence>MVSVSKQFILLIVILSGLVNVWCGHKFSCGYTNYQGSRVISGVDAKNGAWPWQVLLSYNESPFCGGAIINPLWIVTASHCLIRSEPLEVKNLDVVVGATNFLQLEPSRNVYRIAKAIRHPVFSMSHLKNDIALLKLQKPLLFSNYIRPVCLPSLPPHTKSKCFVTGWGRKSRDYNSTMFPILQQAEMPIVNRNVCSIAMKRHATYNITSTSLCAGYGNATQSACHGDSGGPFVCYQNDRWELQGVVSWGSENCSELRDQYSIFANLFKLKDWVLKTISKN</sequence>
<dbReference type="SUPFAM" id="SSF50494">
    <property type="entry name" value="Trypsin-like serine proteases"/>
    <property type="match status" value="1"/>
</dbReference>
<dbReference type="InterPro" id="IPR001254">
    <property type="entry name" value="Trypsin_dom"/>
</dbReference>
<keyword evidence="1" id="KW-1015">Disulfide bond</keyword>
<evidence type="ECO:0000313" key="5">
    <source>
        <dbReference type="Proteomes" id="UP001652625"/>
    </source>
</evidence>
<dbReference type="RefSeq" id="XP_065661733.1">
    <property type="nucleotide sequence ID" value="XM_065805661.1"/>
</dbReference>
<dbReference type="InterPro" id="IPR033116">
    <property type="entry name" value="TRYPSIN_SER"/>
</dbReference>
<dbReference type="PANTHER" id="PTHR24252:SF7">
    <property type="entry name" value="HYALIN"/>
    <property type="match status" value="1"/>
</dbReference>
<name>A0ABM4CJ13_HYDVU</name>
<keyword evidence="3" id="KW-0732">Signal</keyword>
<dbReference type="SMART" id="SM00020">
    <property type="entry name" value="Tryp_SPc"/>
    <property type="match status" value="1"/>
</dbReference>